<proteinExistence type="predicted"/>
<dbReference type="Proteomes" id="UP001059893">
    <property type="component" value="Unassembled WGS sequence"/>
</dbReference>
<dbReference type="EMBL" id="JABSND010000010">
    <property type="protein sequence ID" value="KAI6303772.1"/>
    <property type="molecule type" value="Genomic_DNA"/>
</dbReference>
<accession>A0ABQ8NY04</accession>
<reference evidence="1" key="1">
    <citation type="submission" date="2021-01" db="EMBL/GenBank/DDBJ databases">
        <title>Deciphering the adaptive evolutionary patterns associated with biogeogrpahic diversity in the finger millet blast pathogen Magnaporthe oryzae in Eastern Africa.</title>
        <authorList>
            <person name="Onyema G."/>
            <person name="Shittu T.A."/>
            <person name="Dodsworth S."/>
            <person name="Devilliers S."/>
            <person name="Muthumeenakshi S."/>
            <person name="Sreenivasaprasad S."/>
        </authorList>
    </citation>
    <scope>NUCLEOTIDE SEQUENCE</scope>
    <source>
        <strain evidence="1">D15/s37</strain>
    </source>
</reference>
<protein>
    <submittedName>
        <fullName evidence="1">Uncharacterized protein</fullName>
    </submittedName>
</protein>
<organism evidence="1 2">
    <name type="scientific">Pyricularia grisea</name>
    <name type="common">Crabgrass-specific blast fungus</name>
    <name type="synonym">Magnaporthe grisea</name>
    <dbReference type="NCBI Taxonomy" id="148305"/>
    <lineage>
        <taxon>Eukaryota</taxon>
        <taxon>Fungi</taxon>
        <taxon>Dikarya</taxon>
        <taxon>Ascomycota</taxon>
        <taxon>Pezizomycotina</taxon>
        <taxon>Sordariomycetes</taxon>
        <taxon>Sordariomycetidae</taxon>
        <taxon>Magnaporthales</taxon>
        <taxon>Pyriculariaceae</taxon>
        <taxon>Pyricularia</taxon>
    </lineage>
</organism>
<gene>
    <name evidence="1" type="ORF">MCOR33_001124</name>
</gene>
<evidence type="ECO:0000313" key="1">
    <source>
        <dbReference type="EMBL" id="KAI6303772.1"/>
    </source>
</evidence>
<keyword evidence="2" id="KW-1185">Reference proteome</keyword>
<name>A0ABQ8NY04_PYRGI</name>
<evidence type="ECO:0000313" key="2">
    <source>
        <dbReference type="Proteomes" id="UP001059893"/>
    </source>
</evidence>
<sequence length="66" mass="7089">MTEALLMPAPKIVALDRFVAAVDDPLEHCSEIVATGELVNLIQDAYEPLLGTDLAIEEPICRLIGA</sequence>
<comment type="caution">
    <text evidence="1">The sequence shown here is derived from an EMBL/GenBank/DDBJ whole genome shotgun (WGS) entry which is preliminary data.</text>
</comment>